<accession>A0ABU6YTL9</accession>
<sequence length="121" mass="14192">MDPRIEPYLEAARLLPLVRLNQRWFKLDEALDVSYQLDLPLDGKPVSGCLSEFPKYMSGVRKPAWDWFEELFRQRSPEAVIEKITVTFSWFTETFIVLPEGARDEMVLRHARAYIVMLLST</sequence>
<name>A0ABU6YTL9_9FABA</name>
<proteinExistence type="predicted"/>
<comment type="caution">
    <text evidence="1">The sequence shown here is derived from an EMBL/GenBank/DDBJ whole genome shotgun (WGS) entry which is preliminary data.</text>
</comment>
<gene>
    <name evidence="1" type="ORF">PIB30_092139</name>
</gene>
<organism evidence="1 2">
    <name type="scientific">Stylosanthes scabra</name>
    <dbReference type="NCBI Taxonomy" id="79078"/>
    <lineage>
        <taxon>Eukaryota</taxon>
        <taxon>Viridiplantae</taxon>
        <taxon>Streptophyta</taxon>
        <taxon>Embryophyta</taxon>
        <taxon>Tracheophyta</taxon>
        <taxon>Spermatophyta</taxon>
        <taxon>Magnoliopsida</taxon>
        <taxon>eudicotyledons</taxon>
        <taxon>Gunneridae</taxon>
        <taxon>Pentapetalae</taxon>
        <taxon>rosids</taxon>
        <taxon>fabids</taxon>
        <taxon>Fabales</taxon>
        <taxon>Fabaceae</taxon>
        <taxon>Papilionoideae</taxon>
        <taxon>50 kb inversion clade</taxon>
        <taxon>dalbergioids sensu lato</taxon>
        <taxon>Dalbergieae</taxon>
        <taxon>Pterocarpus clade</taxon>
        <taxon>Stylosanthes</taxon>
    </lineage>
</organism>
<protein>
    <submittedName>
        <fullName evidence="1">Uncharacterized protein</fullName>
    </submittedName>
</protein>
<evidence type="ECO:0000313" key="2">
    <source>
        <dbReference type="Proteomes" id="UP001341840"/>
    </source>
</evidence>
<keyword evidence="2" id="KW-1185">Reference proteome</keyword>
<dbReference type="EMBL" id="JASCZI010243536">
    <property type="protein sequence ID" value="MED6213339.1"/>
    <property type="molecule type" value="Genomic_DNA"/>
</dbReference>
<evidence type="ECO:0000313" key="1">
    <source>
        <dbReference type="EMBL" id="MED6213339.1"/>
    </source>
</evidence>
<reference evidence="1 2" key="1">
    <citation type="journal article" date="2023" name="Plants (Basel)">
        <title>Bridging the Gap: Combining Genomics and Transcriptomics Approaches to Understand Stylosanthes scabra, an Orphan Legume from the Brazilian Caatinga.</title>
        <authorList>
            <person name="Ferreira-Neto J.R.C."/>
            <person name="da Silva M.D."/>
            <person name="Binneck E."/>
            <person name="de Melo N.F."/>
            <person name="da Silva R.H."/>
            <person name="de Melo A.L.T.M."/>
            <person name="Pandolfi V."/>
            <person name="Bustamante F.O."/>
            <person name="Brasileiro-Vidal A.C."/>
            <person name="Benko-Iseppon A.M."/>
        </authorList>
    </citation>
    <scope>NUCLEOTIDE SEQUENCE [LARGE SCALE GENOMIC DNA]</scope>
    <source>
        <tissue evidence="1">Leaves</tissue>
    </source>
</reference>
<dbReference type="Proteomes" id="UP001341840">
    <property type="component" value="Unassembled WGS sequence"/>
</dbReference>